<evidence type="ECO:0000256" key="1">
    <source>
        <dbReference type="SAM" id="Phobius"/>
    </source>
</evidence>
<evidence type="ECO:0000259" key="2">
    <source>
        <dbReference type="Pfam" id="PF25362"/>
    </source>
</evidence>
<name>A0ABW5XEV8_9MICO</name>
<dbReference type="Pfam" id="PF25362">
    <property type="entry name" value="bPH_11"/>
    <property type="match status" value="1"/>
</dbReference>
<dbReference type="EMBL" id="JBHUOP010000001">
    <property type="protein sequence ID" value="MFD2839619.1"/>
    <property type="molecule type" value="Genomic_DNA"/>
</dbReference>
<keyword evidence="4" id="KW-1185">Reference proteome</keyword>
<proteinExistence type="predicted"/>
<keyword evidence="1" id="KW-0812">Transmembrane</keyword>
<evidence type="ECO:0000313" key="4">
    <source>
        <dbReference type="Proteomes" id="UP001597391"/>
    </source>
</evidence>
<evidence type="ECO:0000313" key="3">
    <source>
        <dbReference type="EMBL" id="MFD2839619.1"/>
    </source>
</evidence>
<dbReference type="RefSeq" id="WP_377465112.1">
    <property type="nucleotide sequence ID" value="NZ_JBHUOP010000001.1"/>
</dbReference>
<comment type="caution">
    <text evidence="3">The sequence shown here is derived from an EMBL/GenBank/DDBJ whole genome shotgun (WGS) entry which is preliminary data.</text>
</comment>
<dbReference type="InterPro" id="IPR057446">
    <property type="entry name" value="PH_bac"/>
</dbReference>
<sequence>MTFPEAVALMIGVGILMLGLMWLGWRGRQRRSAPLVGALPTAPENLGDQLVANVPGIYVSSTTHGDWLDRVAAQDLGYRSTAIARVFEHGVLIERAGARDVYIPVDQLINVSLTNGIAGKVLGTDAIVLIEWHVGAKYADEETLLDTGFKPDSKHDRALLVDAISKIIPSTPQVKESK</sequence>
<organism evidence="3 4">
    <name type="scientific">Populibacterium corticicola</name>
    <dbReference type="NCBI Taxonomy" id="1812826"/>
    <lineage>
        <taxon>Bacteria</taxon>
        <taxon>Bacillati</taxon>
        <taxon>Actinomycetota</taxon>
        <taxon>Actinomycetes</taxon>
        <taxon>Micrococcales</taxon>
        <taxon>Jonesiaceae</taxon>
        <taxon>Populibacterium</taxon>
    </lineage>
</organism>
<accession>A0ABW5XEV8</accession>
<protein>
    <recommendedName>
        <fullName evidence="2">PH domain-containing protein</fullName>
    </recommendedName>
</protein>
<keyword evidence="1" id="KW-0472">Membrane</keyword>
<gene>
    <name evidence="3" type="ORF">ACFSYH_03440</name>
</gene>
<keyword evidence="1" id="KW-1133">Transmembrane helix</keyword>
<feature type="transmembrane region" description="Helical" evidence="1">
    <location>
        <begin position="6"/>
        <end position="25"/>
    </location>
</feature>
<feature type="domain" description="PH" evidence="2">
    <location>
        <begin position="37"/>
        <end position="164"/>
    </location>
</feature>
<dbReference type="Proteomes" id="UP001597391">
    <property type="component" value="Unassembled WGS sequence"/>
</dbReference>
<reference evidence="4" key="1">
    <citation type="journal article" date="2019" name="Int. J. Syst. Evol. Microbiol.">
        <title>The Global Catalogue of Microorganisms (GCM) 10K type strain sequencing project: providing services to taxonomists for standard genome sequencing and annotation.</title>
        <authorList>
            <consortium name="The Broad Institute Genomics Platform"/>
            <consortium name="The Broad Institute Genome Sequencing Center for Infectious Disease"/>
            <person name="Wu L."/>
            <person name="Ma J."/>
        </authorList>
    </citation>
    <scope>NUCLEOTIDE SEQUENCE [LARGE SCALE GENOMIC DNA]</scope>
    <source>
        <strain evidence="4">KCTC 33576</strain>
    </source>
</reference>